<gene>
    <name evidence="7" type="ORF">FOB64_002098</name>
</gene>
<feature type="transmembrane region" description="Helical" evidence="5">
    <location>
        <begin position="390"/>
        <end position="410"/>
    </location>
</feature>
<accession>A0A8H6C4A5</accession>
<keyword evidence="2 5" id="KW-0812">Transmembrane</keyword>
<dbReference type="SUPFAM" id="SSF103481">
    <property type="entry name" value="Multidrug resistance efflux transporter EmrE"/>
    <property type="match status" value="1"/>
</dbReference>
<evidence type="ECO:0000256" key="2">
    <source>
        <dbReference type="ARBA" id="ARBA00022692"/>
    </source>
</evidence>
<keyword evidence="3 5" id="KW-1133">Transmembrane helix</keyword>
<feature type="transmembrane region" description="Helical" evidence="5">
    <location>
        <begin position="271"/>
        <end position="290"/>
    </location>
</feature>
<dbReference type="GO" id="GO:0016020">
    <property type="term" value="C:membrane"/>
    <property type="evidence" value="ECO:0007669"/>
    <property type="project" value="UniProtKB-SubCell"/>
</dbReference>
<evidence type="ECO:0000313" key="8">
    <source>
        <dbReference type="Proteomes" id="UP000536275"/>
    </source>
</evidence>
<dbReference type="AlphaFoldDB" id="A0A8H6C4A5"/>
<dbReference type="Pfam" id="PF03151">
    <property type="entry name" value="TPT"/>
    <property type="match status" value="1"/>
</dbReference>
<feature type="transmembrane region" description="Helical" evidence="5">
    <location>
        <begin position="422"/>
        <end position="439"/>
    </location>
</feature>
<reference evidence="7 8" key="1">
    <citation type="submission" date="2020-03" db="EMBL/GenBank/DDBJ databases">
        <title>FDA dAtabase for Regulatory Grade micrObial Sequences (FDA-ARGOS): Supporting development and validation of Infectious Disease Dx tests.</title>
        <authorList>
            <person name="Campos J."/>
            <person name="Goldberg B."/>
            <person name="Tallon L."/>
            <person name="Sadzewicz L."/>
            <person name="Vavikolanu K."/>
            <person name="Mehta A."/>
            <person name="Aluvathingal J."/>
            <person name="Nadendla S."/>
            <person name="Nandy P."/>
            <person name="Geyer C."/>
            <person name="Yan Y."/>
            <person name="Sichtig H."/>
        </authorList>
    </citation>
    <scope>NUCLEOTIDE SEQUENCE [LARGE SCALE GENOMIC DNA]</scope>
    <source>
        <strain evidence="7 8">FDAARGOS_656</strain>
    </source>
</reference>
<evidence type="ECO:0000256" key="3">
    <source>
        <dbReference type="ARBA" id="ARBA00022989"/>
    </source>
</evidence>
<evidence type="ECO:0000256" key="5">
    <source>
        <dbReference type="SAM" id="Phobius"/>
    </source>
</evidence>
<feature type="transmembrane region" description="Helical" evidence="5">
    <location>
        <begin position="302"/>
        <end position="320"/>
    </location>
</feature>
<dbReference type="InterPro" id="IPR050186">
    <property type="entry name" value="TPT_transporter"/>
</dbReference>
<proteinExistence type="predicted"/>
<comment type="caution">
    <text evidence="7">The sequence shown here is derived from an EMBL/GenBank/DDBJ whole genome shotgun (WGS) entry which is preliminary data.</text>
</comment>
<name>A0A8H6C4A5_CANAX</name>
<protein>
    <submittedName>
        <fullName evidence="7">Triose-phosphate Transporter family protein</fullName>
    </submittedName>
</protein>
<dbReference type="Proteomes" id="UP000536275">
    <property type="component" value="Unassembled WGS sequence"/>
</dbReference>
<evidence type="ECO:0000313" key="7">
    <source>
        <dbReference type="EMBL" id="KAF6071044.1"/>
    </source>
</evidence>
<evidence type="ECO:0000256" key="4">
    <source>
        <dbReference type="ARBA" id="ARBA00023136"/>
    </source>
</evidence>
<dbReference type="InterPro" id="IPR004853">
    <property type="entry name" value="Sugar_P_trans_dom"/>
</dbReference>
<evidence type="ECO:0000259" key="6">
    <source>
        <dbReference type="Pfam" id="PF03151"/>
    </source>
</evidence>
<feature type="domain" description="Sugar phosphate transporter" evidence="6">
    <location>
        <begin position="126"/>
        <end position="462"/>
    </location>
</feature>
<organism evidence="7 8">
    <name type="scientific">Candida albicans</name>
    <name type="common">Yeast</name>
    <dbReference type="NCBI Taxonomy" id="5476"/>
    <lineage>
        <taxon>Eukaryota</taxon>
        <taxon>Fungi</taxon>
        <taxon>Dikarya</taxon>
        <taxon>Ascomycota</taxon>
        <taxon>Saccharomycotina</taxon>
        <taxon>Pichiomycetes</taxon>
        <taxon>Debaryomycetaceae</taxon>
        <taxon>Candida/Lodderomyces clade</taxon>
        <taxon>Candida</taxon>
    </lineage>
</organism>
<feature type="transmembrane region" description="Helical" evidence="5">
    <location>
        <begin position="350"/>
        <end position="370"/>
    </location>
</feature>
<keyword evidence="4 5" id="KW-0472">Membrane</keyword>
<dbReference type="PANTHER" id="PTHR11132">
    <property type="entry name" value="SOLUTE CARRIER FAMILY 35"/>
    <property type="match status" value="1"/>
</dbReference>
<dbReference type="EMBL" id="JABWAD010000022">
    <property type="protein sequence ID" value="KAF6071044.1"/>
    <property type="molecule type" value="Genomic_DNA"/>
</dbReference>
<sequence>MYQHQDQTQHQYYQQYNSYNPSIEDLIASSDDKRYQNGGIGNSLQRPPVAGLPYISSQVNPNTSSANLSKLTSNINNYGYNNNNNSHIQLHTPPLSSNPSFTSFQNLNYPLSPLSKPTWLPPIDVKIVSFCIGWYLCSIISSNSTKLILNDFKFPVTLTQFQFSASFTFCLVFLNIVKVNPESISSKLPPGFIPSMTDTNRISLSEFITPTRLIIQTTLPMGMFQFIGHITSHKATSLIPVSIVHTIKSLSPIITVLIYRFLFGKSYRMRTYVTLIPLCCGIISVINNNLDKINTNNNYSTGLIFAFISMIIFVSQNIFAKKRLTVESTNAIPMNNKSSLRINSNKVDKLTILFYCSIIGFILTCPIYFVTEWMNYNAFGAISLLQLNSYVMSLVLLNGLSHFVQSLLAFQILGMVSPINYSIANILKRIFIILISFIWESKQFSNSQSIGLVITLFGLYCYDRWGTVSNSGSASNPGKY</sequence>
<comment type="subcellular location">
    <subcellularLocation>
        <location evidence="1">Membrane</location>
        <topology evidence="1">Multi-pass membrane protein</topology>
    </subcellularLocation>
</comment>
<dbReference type="InterPro" id="IPR037185">
    <property type="entry name" value="EmrE-like"/>
</dbReference>
<evidence type="ECO:0000256" key="1">
    <source>
        <dbReference type="ARBA" id="ARBA00004141"/>
    </source>
</evidence>